<gene>
    <name evidence="1" type="ORF">VJ786_07285</name>
</gene>
<dbReference type="EMBL" id="JAYLLN010000013">
    <property type="protein sequence ID" value="MEI5984700.1"/>
    <property type="molecule type" value="Genomic_DNA"/>
</dbReference>
<accession>A0ABU8I4Q7</accession>
<dbReference type="Proteomes" id="UP001363035">
    <property type="component" value="Unassembled WGS sequence"/>
</dbReference>
<sequence length="208" mass="22788">MKYILSIGLMMCSLIGFSQTTEHITKLELGKKEKKTFSKGDSTMVIKIDTLIMKDKARLDFFAKKDVKLEIGYAEIGNNVVITGTDSKNNATNFDISSNFQQLGSLFIIARGFDAFNGTRTFPNGNGGKVTLAYNDKGIVPQTKEKNKKNYVFVDVQPGGLSVNPSSEIRQIYSRIAMSPGGLRGLPQGQIYSGSPGMEGKVEIKPMN</sequence>
<protein>
    <submittedName>
        <fullName evidence="1">Uncharacterized protein</fullName>
    </submittedName>
</protein>
<evidence type="ECO:0000313" key="1">
    <source>
        <dbReference type="EMBL" id="MEI5984700.1"/>
    </source>
</evidence>
<evidence type="ECO:0000313" key="2">
    <source>
        <dbReference type="Proteomes" id="UP001363035"/>
    </source>
</evidence>
<name>A0ABU8I4Q7_9SPHI</name>
<dbReference type="RefSeq" id="WP_134776489.1">
    <property type="nucleotide sequence ID" value="NZ_JAYLLN010000013.1"/>
</dbReference>
<keyword evidence="2" id="KW-1185">Reference proteome</keyword>
<comment type="caution">
    <text evidence="1">The sequence shown here is derived from an EMBL/GenBank/DDBJ whole genome shotgun (WGS) entry which is preliminary data.</text>
</comment>
<proteinExistence type="predicted"/>
<organism evidence="1 2">
    <name type="scientific">Sphingobacterium tenebrionis</name>
    <dbReference type="NCBI Taxonomy" id="3111775"/>
    <lineage>
        <taxon>Bacteria</taxon>
        <taxon>Pseudomonadati</taxon>
        <taxon>Bacteroidota</taxon>
        <taxon>Sphingobacteriia</taxon>
        <taxon>Sphingobacteriales</taxon>
        <taxon>Sphingobacteriaceae</taxon>
        <taxon>Sphingobacterium</taxon>
    </lineage>
</organism>
<reference evidence="1 2" key="1">
    <citation type="submission" date="2024-01" db="EMBL/GenBank/DDBJ databases">
        <title>Sphingobacterium tenebrionis sp. nov., a novel endophyte isolated from tenebrio molitor intestines.</title>
        <authorList>
            <person name="Zhang C."/>
        </authorList>
    </citation>
    <scope>NUCLEOTIDE SEQUENCE [LARGE SCALE GENOMIC DNA]</scope>
    <source>
        <strain evidence="1 2">PU5-4</strain>
    </source>
</reference>